<dbReference type="Proteomes" id="UP000294480">
    <property type="component" value="Unassembled WGS sequence"/>
</dbReference>
<evidence type="ECO:0000313" key="2">
    <source>
        <dbReference type="Proteomes" id="UP000294480"/>
    </source>
</evidence>
<accession>A0A4R6XX35</accession>
<sequence length="283" mass="32015">MGQIVYTRMKVNLTYKPSSTDDLIDLGRFQNFLKDKRVSYKLTITSSLPLTINNKPVDKIEKKGIFNEKGESEDYDVKLAYTNIDEVPTKLKAFWEIFIDGSKTSQWFAVAKHWYDHPKEGKSRNNPNADWSRADIAVARIHSLLDQGKPNQVVTRFNRNVHGTLNIGFIKSFGANITKTLNSKGDLRDDYFHGDMPDISALEKAGDTEKYSSEEIGNIIKEGGRTDGFQNQEPDELREKDLLILATRAGSEGIQAVKHFINGNKTDLVYTNDSALVCEMKET</sequence>
<dbReference type="AlphaFoldDB" id="A0A4R6XX35"/>
<comment type="caution">
    <text evidence="1">The sequence shown here is derived from an EMBL/GenBank/DDBJ whole genome shotgun (WGS) entry which is preliminary data.</text>
</comment>
<dbReference type="RefSeq" id="WP_133621669.1">
    <property type="nucleotide sequence ID" value="NZ_SNZE01000073.1"/>
</dbReference>
<name>A0A4R6XX35_9BURK</name>
<reference evidence="1 2" key="1">
    <citation type="submission" date="2019-03" db="EMBL/GenBank/DDBJ databases">
        <title>Genomic Encyclopedia of Type Strains, Phase IV (KMG-IV): sequencing the most valuable type-strain genomes for metagenomic binning, comparative biology and taxonomic classification.</title>
        <authorList>
            <person name="Goeker M."/>
        </authorList>
    </citation>
    <scope>NUCLEOTIDE SEQUENCE [LARGE SCALE GENOMIC DNA]</scope>
    <source>
        <strain evidence="1 2">DSM 102852</strain>
    </source>
</reference>
<evidence type="ECO:0000313" key="1">
    <source>
        <dbReference type="EMBL" id="TDR25013.1"/>
    </source>
</evidence>
<proteinExistence type="predicted"/>
<protein>
    <submittedName>
        <fullName evidence="1">Uncharacterized protein</fullName>
    </submittedName>
</protein>
<organism evidence="1 2">
    <name type="scientific">Hydromonas duriensis</name>
    <dbReference type="NCBI Taxonomy" id="1527608"/>
    <lineage>
        <taxon>Bacteria</taxon>
        <taxon>Pseudomonadati</taxon>
        <taxon>Pseudomonadota</taxon>
        <taxon>Betaproteobacteria</taxon>
        <taxon>Burkholderiales</taxon>
        <taxon>Burkholderiaceae</taxon>
        <taxon>Hydromonas</taxon>
    </lineage>
</organism>
<dbReference type="EMBL" id="SNZE01000073">
    <property type="protein sequence ID" value="TDR25013.1"/>
    <property type="molecule type" value="Genomic_DNA"/>
</dbReference>
<keyword evidence="2" id="KW-1185">Reference proteome</keyword>
<gene>
    <name evidence="1" type="ORF">DFR44_1731</name>
</gene>